<feature type="domain" description="Peptidase M16 C-terminal" evidence="7">
    <location>
        <begin position="232"/>
        <end position="299"/>
    </location>
</feature>
<evidence type="ECO:0000256" key="3">
    <source>
        <dbReference type="ARBA" id="ARBA00022801"/>
    </source>
</evidence>
<keyword evidence="5" id="KW-0482">Metalloprotease</keyword>
<dbReference type="EMBL" id="FMUX01000013">
    <property type="protein sequence ID" value="SCY60552.1"/>
    <property type="molecule type" value="Genomic_DNA"/>
</dbReference>
<evidence type="ECO:0000256" key="1">
    <source>
        <dbReference type="ARBA" id="ARBA00007261"/>
    </source>
</evidence>
<feature type="domain" description="Peptidase M16 N-terminal" evidence="6">
    <location>
        <begin position="72"/>
        <end position="190"/>
    </location>
</feature>
<dbReference type="AlphaFoldDB" id="A0A1G5H9I8"/>
<name>A0A1G5H9I8_9BACT</name>
<dbReference type="InterPro" id="IPR011765">
    <property type="entry name" value="Pept_M16_N"/>
</dbReference>
<evidence type="ECO:0000313" key="8">
    <source>
        <dbReference type="EMBL" id="SCY60552.1"/>
    </source>
</evidence>
<dbReference type="PANTHER" id="PTHR43690:SF34">
    <property type="entry name" value="ZINC PROTEASE PQQL-LIKE"/>
    <property type="match status" value="1"/>
</dbReference>
<keyword evidence="3" id="KW-0378">Hydrolase</keyword>
<evidence type="ECO:0000313" key="9">
    <source>
        <dbReference type="Proteomes" id="UP000198870"/>
    </source>
</evidence>
<comment type="similarity">
    <text evidence="1">Belongs to the peptidase M16 family.</text>
</comment>
<sequence length="961" mass="105701">MMYTPETAHPCTFLPPGGKRKAPFLFFLIALLTLGGACGTLKPTRQATAPLPMSEQVLTGTLANGLRYYIRQNPTPKDRVELRLNVRTGSLNETEEERGLAHFVEHMAFNGIRHFEHNELIAFLEEAGLTFGAHTNAYTATDVTNYQLSIPLDRPELLDKAFLVLGDWADGLLFDEGEIEKEKGVIVEEWRMRDGVRKRVGDKSRAVLLSGSRYPLRDPIGLMPVVKGANRPLLKGYYDANYTPDRMSVVVVGNIDATEMKERIEKAMGGIAPRKARAAASKEVPLTPGLRVTTITDPELTAGTVAMDHFFLRKPTTTCEGFKRDLTEQLAFAAFNRRVRKKITDRELPLLRAFARVTNIRGDLHTARFMARPVKGNVSEGLSGLYAEMERVRRFGFLAEELTEQKSAFKKALTEAARPDRRVESSDHAAAICEFDTYGGSLTDPNQDLALYLKAAGTITTADLNQAFRRLLAPDSRSVIFTFPEKRKAETLTKPEIMNLAAKVQRKKLSPYTLAPAITALVTTPPKGGDVVKAEKMPAIEGQAFTLSNGTRLVVKPTANAPGEFLIRATATGGLSSVPDADYKRVSMAAGLVNQSGFAGIPQTELTRFLAGRDINVSPSIGANATLFSGGGATSEAETLFQMLRLYFTAPEVSPKALSIHKARMTQTINARAHDKKFCFTADAAEARHNDKFRDQPLAIGDLAGLTPEVLLADYTGFFVSPSTFTFTVVGDVNPEKIANLAARYLGDLPAATNKKNKVDRGLRLKAVGGPESIRITGKGDLADRASVSAFYEFEAPFSHKQSVQISILRRILSRRLRLSVREEKGGVYSISAKLRFQAEPAELFKASLSFTCDPQRVDELIPLTEGMIRGMGTTGVTQQEMELAVKQSLTTLAQVEKKDRYWLNTIATTLDHGWDLDEVLSREQVLRSTTRDELNALAKEALTGIKGYITVYTPDTREAS</sequence>
<proteinExistence type="inferred from homology"/>
<dbReference type="PANTHER" id="PTHR43690">
    <property type="entry name" value="NARDILYSIN"/>
    <property type="match status" value="1"/>
</dbReference>
<keyword evidence="4" id="KW-0862">Zinc</keyword>
<evidence type="ECO:0000256" key="4">
    <source>
        <dbReference type="ARBA" id="ARBA00022833"/>
    </source>
</evidence>
<gene>
    <name evidence="8" type="ORF">SAMN05216233_11340</name>
</gene>
<organism evidence="8 9">
    <name type="scientific">Desulfoluna spongiiphila</name>
    <dbReference type="NCBI Taxonomy" id="419481"/>
    <lineage>
        <taxon>Bacteria</taxon>
        <taxon>Pseudomonadati</taxon>
        <taxon>Thermodesulfobacteriota</taxon>
        <taxon>Desulfobacteria</taxon>
        <taxon>Desulfobacterales</taxon>
        <taxon>Desulfolunaceae</taxon>
        <taxon>Desulfoluna</taxon>
    </lineage>
</organism>
<evidence type="ECO:0000256" key="5">
    <source>
        <dbReference type="ARBA" id="ARBA00023049"/>
    </source>
</evidence>
<dbReference type="InterPro" id="IPR050626">
    <property type="entry name" value="Peptidase_M16"/>
</dbReference>
<dbReference type="GO" id="GO:0008237">
    <property type="term" value="F:metallopeptidase activity"/>
    <property type="evidence" value="ECO:0007669"/>
    <property type="project" value="UniProtKB-KW"/>
</dbReference>
<keyword evidence="2 8" id="KW-0645">Protease</keyword>
<evidence type="ECO:0000259" key="7">
    <source>
        <dbReference type="Pfam" id="PF05193"/>
    </source>
</evidence>
<reference evidence="8 9" key="1">
    <citation type="submission" date="2016-10" db="EMBL/GenBank/DDBJ databases">
        <authorList>
            <person name="de Groot N.N."/>
        </authorList>
    </citation>
    <scope>NUCLEOTIDE SEQUENCE [LARGE SCALE GENOMIC DNA]</scope>
    <source>
        <strain evidence="8 9">AA1</strain>
    </source>
</reference>
<dbReference type="InterPro" id="IPR011249">
    <property type="entry name" value="Metalloenz_LuxS/M16"/>
</dbReference>
<evidence type="ECO:0000256" key="2">
    <source>
        <dbReference type="ARBA" id="ARBA00022670"/>
    </source>
</evidence>
<dbReference type="STRING" id="419481.SAMN05216233_11340"/>
<evidence type="ECO:0000259" key="6">
    <source>
        <dbReference type="Pfam" id="PF00675"/>
    </source>
</evidence>
<dbReference type="Pfam" id="PF00675">
    <property type="entry name" value="Peptidase_M16"/>
    <property type="match status" value="1"/>
</dbReference>
<dbReference type="Gene3D" id="3.30.830.10">
    <property type="entry name" value="Metalloenzyme, LuxS/M16 peptidase-like"/>
    <property type="match status" value="4"/>
</dbReference>
<protein>
    <submittedName>
        <fullName evidence="8">Zinc protease</fullName>
    </submittedName>
</protein>
<dbReference type="GO" id="GO:0006508">
    <property type="term" value="P:proteolysis"/>
    <property type="evidence" value="ECO:0007669"/>
    <property type="project" value="UniProtKB-KW"/>
</dbReference>
<dbReference type="SUPFAM" id="SSF63411">
    <property type="entry name" value="LuxS/MPP-like metallohydrolase"/>
    <property type="match status" value="4"/>
</dbReference>
<dbReference type="RefSeq" id="WP_175469884.1">
    <property type="nucleotide sequence ID" value="NZ_FMUX01000013.1"/>
</dbReference>
<dbReference type="GO" id="GO:0046872">
    <property type="term" value="F:metal ion binding"/>
    <property type="evidence" value="ECO:0007669"/>
    <property type="project" value="InterPro"/>
</dbReference>
<accession>A0A1G5H9I8</accession>
<dbReference type="InterPro" id="IPR007863">
    <property type="entry name" value="Peptidase_M16_C"/>
</dbReference>
<feature type="domain" description="Peptidase M16 C-terminal" evidence="7">
    <location>
        <begin position="719"/>
        <end position="888"/>
    </location>
</feature>
<dbReference type="Proteomes" id="UP000198870">
    <property type="component" value="Unassembled WGS sequence"/>
</dbReference>
<dbReference type="Pfam" id="PF05193">
    <property type="entry name" value="Peptidase_M16_C"/>
    <property type="match status" value="2"/>
</dbReference>
<keyword evidence="9" id="KW-1185">Reference proteome</keyword>